<evidence type="ECO:0000313" key="2">
    <source>
        <dbReference type="Proteomes" id="UP000318833"/>
    </source>
</evidence>
<dbReference type="Gene3D" id="3.90.1140.10">
    <property type="entry name" value="Cyclic phosphodiesterase"/>
    <property type="match status" value="1"/>
</dbReference>
<dbReference type="AlphaFoldDB" id="A0A554VMY5"/>
<dbReference type="OrthoDB" id="2326088at2"/>
<dbReference type="Proteomes" id="UP000318833">
    <property type="component" value="Unassembled WGS sequence"/>
</dbReference>
<comment type="caution">
    <text evidence="1">The sequence shown here is derived from an EMBL/GenBank/DDBJ whole genome shotgun (WGS) entry which is preliminary data.</text>
</comment>
<sequence>MELNIHYDNLWSESLAKFNQNEFNIDPLIESTSDLRRGITLLVRPNNKVKRLISEFIEELKHIDPNQYYYPSTDIHVTVMSIISCYQGFDINAIDISKYIDQITDSLQTTLRDSITFKGITASSSCIMLKGFTKNNSLDTTRMNLRSNFKKTTLEHSIDTRYKIRTAHATIVRFKSEITDPKEFIKVLQKYRDVDFGSFEIDTYELVYNDWYQTKKNTKVLYKFEI</sequence>
<protein>
    <submittedName>
        <fullName evidence="1">Mutarotase</fullName>
    </submittedName>
</protein>
<accession>A0A554VMY5</accession>
<name>A0A554VMY5_9FLAO</name>
<reference evidence="1 2" key="1">
    <citation type="submission" date="2019-07" db="EMBL/GenBank/DDBJ databases">
        <title>The draft genome sequence of Aquimarina algiphila M91.</title>
        <authorList>
            <person name="Meng X."/>
        </authorList>
    </citation>
    <scope>NUCLEOTIDE SEQUENCE [LARGE SCALE GENOMIC DNA]</scope>
    <source>
        <strain evidence="1 2">M91</strain>
    </source>
</reference>
<keyword evidence="2" id="KW-1185">Reference proteome</keyword>
<organism evidence="1 2">
    <name type="scientific">Aquimarina algiphila</name>
    <dbReference type="NCBI Taxonomy" id="2047982"/>
    <lineage>
        <taxon>Bacteria</taxon>
        <taxon>Pseudomonadati</taxon>
        <taxon>Bacteroidota</taxon>
        <taxon>Flavobacteriia</taxon>
        <taxon>Flavobacteriales</taxon>
        <taxon>Flavobacteriaceae</taxon>
        <taxon>Aquimarina</taxon>
    </lineage>
</organism>
<dbReference type="SUPFAM" id="SSF55144">
    <property type="entry name" value="LigT-like"/>
    <property type="match status" value="1"/>
</dbReference>
<gene>
    <name evidence="1" type="ORF">FOF46_08130</name>
</gene>
<evidence type="ECO:0000313" key="1">
    <source>
        <dbReference type="EMBL" id="TSE09668.1"/>
    </source>
</evidence>
<dbReference type="RefSeq" id="WP_143916111.1">
    <property type="nucleotide sequence ID" value="NZ_CANMIK010000012.1"/>
</dbReference>
<proteinExistence type="predicted"/>
<dbReference type="InterPro" id="IPR009097">
    <property type="entry name" value="Cyclic_Pdiesterase"/>
</dbReference>
<dbReference type="EMBL" id="VLNR01000012">
    <property type="protein sequence ID" value="TSE09668.1"/>
    <property type="molecule type" value="Genomic_DNA"/>
</dbReference>